<keyword evidence="8" id="KW-0324">Glycolysis</keyword>
<dbReference type="EC" id="2.7.1.90" evidence="8"/>
<evidence type="ECO:0000256" key="3">
    <source>
        <dbReference type="ARBA" id="ARBA00022679"/>
    </source>
</evidence>
<evidence type="ECO:0000313" key="10">
    <source>
        <dbReference type="EMBL" id="HIV04529.1"/>
    </source>
</evidence>
<keyword evidence="3 8" id="KW-0808">Transferase</keyword>
<feature type="binding site" evidence="8">
    <location>
        <position position="119"/>
    </location>
    <ligand>
        <name>Mg(2+)</name>
        <dbReference type="ChEBI" id="CHEBI:18420"/>
        <note>catalytic</note>
    </ligand>
</feature>
<dbReference type="GO" id="GO:0003872">
    <property type="term" value="F:6-phosphofructokinase activity"/>
    <property type="evidence" value="ECO:0007669"/>
    <property type="project" value="UniProtKB-UniRule"/>
</dbReference>
<dbReference type="InterPro" id="IPR050929">
    <property type="entry name" value="PFKA"/>
</dbReference>
<evidence type="ECO:0000259" key="9">
    <source>
        <dbReference type="Pfam" id="PF00365"/>
    </source>
</evidence>
<keyword evidence="8" id="KW-0963">Cytoplasm</keyword>
<dbReference type="Pfam" id="PF00365">
    <property type="entry name" value="PFK"/>
    <property type="match status" value="1"/>
</dbReference>
<dbReference type="Gene3D" id="3.40.50.450">
    <property type="match status" value="1"/>
</dbReference>
<dbReference type="InterPro" id="IPR000023">
    <property type="entry name" value="Phosphofructokinase_dom"/>
</dbReference>
<protein>
    <recommendedName>
        <fullName evidence="8">Pyrophosphate--fructose 6-phosphate 1-phosphotransferase</fullName>
        <ecNumber evidence="8">2.7.1.90</ecNumber>
    </recommendedName>
    <alternativeName>
        <fullName evidence="8">6-phosphofructokinase, pyrophosphate dependent</fullName>
    </alternativeName>
    <alternativeName>
        <fullName evidence="8">PPi-dependent phosphofructokinase</fullName>
        <shortName evidence="8">PPi-PFK</shortName>
    </alternativeName>
    <alternativeName>
        <fullName evidence="8">Pyrophosphate-dependent 6-phosphofructose-1-kinase</fullName>
    </alternativeName>
</protein>
<feature type="active site" description="Proton acceptor" evidence="8">
    <location>
        <position position="149"/>
    </location>
</feature>
<dbReference type="InterPro" id="IPR011404">
    <property type="entry name" value="PPi-PFK"/>
</dbReference>
<feature type="binding site" evidence="8">
    <location>
        <begin position="194"/>
        <end position="196"/>
    </location>
    <ligand>
        <name>substrate</name>
    </ligand>
</feature>
<keyword evidence="5 8" id="KW-0418">Kinase</keyword>
<dbReference type="PANTHER" id="PTHR45770">
    <property type="entry name" value="ATP-DEPENDENT 6-PHOSPHOFRUCTOKINASE 1"/>
    <property type="match status" value="1"/>
</dbReference>
<dbReference type="EMBL" id="DVOG01000134">
    <property type="protein sequence ID" value="HIV04529.1"/>
    <property type="molecule type" value="Genomic_DNA"/>
</dbReference>
<dbReference type="GO" id="GO:0005737">
    <property type="term" value="C:cytoplasm"/>
    <property type="evidence" value="ECO:0007669"/>
    <property type="project" value="UniProtKB-SubCell"/>
</dbReference>
<feature type="binding site" evidence="8">
    <location>
        <position position="253"/>
    </location>
    <ligand>
        <name>substrate</name>
    </ligand>
</feature>
<feature type="domain" description="Phosphofructokinase" evidence="9">
    <location>
        <begin position="15"/>
        <end position="331"/>
    </location>
</feature>
<evidence type="ECO:0000256" key="2">
    <source>
        <dbReference type="ARBA" id="ARBA00003138"/>
    </source>
</evidence>
<evidence type="ECO:0000256" key="4">
    <source>
        <dbReference type="ARBA" id="ARBA00022723"/>
    </source>
</evidence>
<dbReference type="Proteomes" id="UP000886812">
    <property type="component" value="Unassembled WGS sequence"/>
</dbReference>
<evidence type="ECO:0000256" key="1">
    <source>
        <dbReference type="ARBA" id="ARBA00001946"/>
    </source>
</evidence>
<organism evidence="10 11">
    <name type="scientific">Candidatus Spyradosoma merdigallinarum</name>
    <dbReference type="NCBI Taxonomy" id="2840950"/>
    <lineage>
        <taxon>Bacteria</taxon>
        <taxon>Pseudomonadati</taxon>
        <taxon>Verrucomicrobiota</taxon>
        <taxon>Opitutia</taxon>
        <taxon>Opitutia incertae sedis</taxon>
        <taxon>Candidatus Spyradosoma</taxon>
    </lineage>
</organism>
<evidence type="ECO:0000256" key="6">
    <source>
        <dbReference type="ARBA" id="ARBA00022842"/>
    </source>
</evidence>
<dbReference type="NCBIfam" id="NF010675">
    <property type="entry name" value="PRK14072.1"/>
    <property type="match status" value="1"/>
</dbReference>
<sequence length="428" mass="45356">MENTESSDKNLTGNLLVAQSGGPTPVINASLAGVISAALQFEDEIGEIYGAVNGVEGILGENLVDLAAESQQTVRLLSTTPGAALGSCRRKLNTPEEFARILEVFKAHDIRFFHYIGGNDSQDSSKKIADYCASQGYEVRVIGVPKTIDNDLPITDHCPGYGSTVKYVATTVRELSLDSASLGRNNLVTIVEVMGRGAGWIAAGATLARRKGVPEDAPHIVLLPEAAFDAAAFAERVREVLTRQTHCVVVAAEGLKDAAGNFLGAGTGVDAFGHPTLGGVCEYLKSVIENTFAGVKTRCCRLGHVQRTASHCASMTDITEAFEAGAAAVKAAVAGETGKMVVIVRDEREHYSVRMELSELDGIANGEKLFPAAWIGGDGMSVGGQFAKYALPLIYGEPKLSYENGLPKYAELARYGVEKKCPPFSENA</sequence>
<feature type="binding site" evidence="8">
    <location>
        <position position="22"/>
    </location>
    <ligand>
        <name>diphosphate</name>
        <dbReference type="ChEBI" id="CHEBI:33019"/>
    </ligand>
</feature>
<name>A0A9D1NJY8_9BACT</name>
<feature type="site" description="Important for catalytic activity; stabilizes the transition state when the phosphoryl donor is PPi" evidence="8">
    <location>
        <position position="146"/>
    </location>
</feature>
<comment type="catalytic activity">
    <reaction evidence="7 8">
        <text>beta-D-fructose 6-phosphate + diphosphate = beta-D-fructose 1,6-bisphosphate + phosphate + H(+)</text>
        <dbReference type="Rhea" id="RHEA:13613"/>
        <dbReference type="ChEBI" id="CHEBI:15378"/>
        <dbReference type="ChEBI" id="CHEBI:32966"/>
        <dbReference type="ChEBI" id="CHEBI:33019"/>
        <dbReference type="ChEBI" id="CHEBI:43474"/>
        <dbReference type="ChEBI" id="CHEBI:57634"/>
        <dbReference type="EC" id="2.7.1.90"/>
    </reaction>
</comment>
<comment type="pathway">
    <text evidence="8">Carbohydrate degradation; glycolysis; D-glyceraldehyde 3-phosphate and glycerone phosphate from D-glucose: step 3/4.</text>
</comment>
<dbReference type="InterPro" id="IPR035966">
    <property type="entry name" value="PKF_sf"/>
</dbReference>
<comment type="activity regulation">
    <text evidence="8">Non-allosteric.</text>
</comment>
<dbReference type="AlphaFoldDB" id="A0A9D1NJY8"/>
<comment type="subcellular location">
    <subcellularLocation>
        <location evidence="8">Cytoplasm</location>
    </subcellularLocation>
</comment>
<evidence type="ECO:0000313" key="11">
    <source>
        <dbReference type="Proteomes" id="UP000886812"/>
    </source>
</evidence>
<proteinExistence type="inferred from homology"/>
<reference evidence="10" key="1">
    <citation type="submission" date="2020-10" db="EMBL/GenBank/DDBJ databases">
        <authorList>
            <person name="Gilroy R."/>
        </authorList>
    </citation>
    <scope>NUCLEOTIDE SEQUENCE</scope>
    <source>
        <strain evidence="10">10669</strain>
    </source>
</reference>
<keyword evidence="4 8" id="KW-0479">Metal-binding</keyword>
<evidence type="ECO:0000256" key="5">
    <source>
        <dbReference type="ARBA" id="ARBA00022777"/>
    </source>
</evidence>
<comment type="subunit">
    <text evidence="8">Homodimer.</text>
</comment>
<dbReference type="Gene3D" id="3.40.50.460">
    <property type="entry name" value="Phosphofructokinase domain"/>
    <property type="match status" value="1"/>
</dbReference>
<dbReference type="GO" id="GO:0046872">
    <property type="term" value="F:metal ion binding"/>
    <property type="evidence" value="ECO:0007669"/>
    <property type="project" value="UniProtKB-KW"/>
</dbReference>
<gene>
    <name evidence="8" type="primary">pfp</name>
    <name evidence="10" type="ORF">IAC75_05210</name>
</gene>
<dbReference type="GO" id="GO:0006002">
    <property type="term" value="P:fructose 6-phosphate metabolic process"/>
    <property type="evidence" value="ECO:0007669"/>
    <property type="project" value="InterPro"/>
</dbReference>
<comment type="function">
    <text evidence="2 8">Catalyzes the phosphorylation of D-fructose 6-phosphate, the first committing step of glycolysis. Uses inorganic phosphate (PPi) as phosphoryl donor instead of ATP like common ATP-dependent phosphofructokinases (ATP-PFKs), which renders the reaction reversible, and can thus function both in glycolysis and gluconeogenesis. Consistently, PPi-PFK can replace the enzymes of both the forward (ATP-PFK) and reverse (fructose-bisphosphatase (FBPase)) reactions.</text>
</comment>
<feature type="site" description="Important for catalytic activity and substrate specificity; stabilizes the transition state when the phosphoryl donor is PPi; prevents ATP from binding by mimicking the alpha-phosphate group of ATP" evidence="8">
    <location>
        <position position="120"/>
    </location>
</feature>
<accession>A0A9D1NJY8</accession>
<comment type="cofactor">
    <cofactor evidence="1 8">
        <name>Mg(2+)</name>
        <dbReference type="ChEBI" id="CHEBI:18420"/>
    </cofactor>
</comment>
<dbReference type="InterPro" id="IPR022953">
    <property type="entry name" value="ATP_PFK"/>
</dbReference>
<dbReference type="PRINTS" id="PR00476">
    <property type="entry name" value="PHFRCTKINASE"/>
</dbReference>
<comment type="caution">
    <text evidence="10">The sequence shown here is derived from an EMBL/GenBank/DDBJ whole genome shotgun (WGS) entry which is preliminary data.</text>
</comment>
<dbReference type="PIRSF" id="PIRSF036483">
    <property type="entry name" value="PFK_XF0274"/>
    <property type="match status" value="1"/>
</dbReference>
<dbReference type="GO" id="GO:0047334">
    <property type="term" value="F:diphosphate-fructose-6-phosphate 1-phosphotransferase activity"/>
    <property type="evidence" value="ECO:0007669"/>
    <property type="project" value="UniProtKB-EC"/>
</dbReference>
<dbReference type="SUPFAM" id="SSF53784">
    <property type="entry name" value="Phosphofructokinase"/>
    <property type="match status" value="1"/>
</dbReference>
<feature type="binding site" evidence="8">
    <location>
        <begin position="147"/>
        <end position="149"/>
    </location>
    <ligand>
        <name>substrate</name>
    </ligand>
</feature>
<evidence type="ECO:0000256" key="7">
    <source>
        <dbReference type="ARBA" id="ARBA00048072"/>
    </source>
</evidence>
<evidence type="ECO:0000256" key="8">
    <source>
        <dbReference type="HAMAP-Rule" id="MF_01978"/>
    </source>
</evidence>
<comment type="caution">
    <text evidence="8">Lacks conserved residue(s) required for the propagation of feature annotation.</text>
</comment>
<dbReference type="HAMAP" id="MF_01978">
    <property type="entry name" value="Phosphofructokinase_II_B2"/>
    <property type="match status" value="1"/>
</dbReference>
<keyword evidence="6 8" id="KW-0460">Magnesium</keyword>
<reference evidence="10" key="2">
    <citation type="journal article" date="2021" name="PeerJ">
        <title>Extensive microbial diversity within the chicken gut microbiome revealed by metagenomics and culture.</title>
        <authorList>
            <person name="Gilroy R."/>
            <person name="Ravi A."/>
            <person name="Getino M."/>
            <person name="Pursley I."/>
            <person name="Horton D.L."/>
            <person name="Alikhan N.F."/>
            <person name="Baker D."/>
            <person name="Gharbi K."/>
            <person name="Hall N."/>
            <person name="Watson M."/>
            <person name="Adriaenssens E.M."/>
            <person name="Foster-Nyarko E."/>
            <person name="Jarju S."/>
            <person name="Secka A."/>
            <person name="Antonio M."/>
            <person name="Oren A."/>
            <person name="Chaudhuri R.R."/>
            <person name="La Ragione R."/>
            <person name="Hildebrand F."/>
            <person name="Pallen M.J."/>
        </authorList>
    </citation>
    <scope>NUCLEOTIDE SEQUENCE</scope>
    <source>
        <strain evidence="10">10669</strain>
    </source>
</reference>
<comment type="similarity">
    <text evidence="8">Belongs to the phosphofructokinase type A (PFKA) family. PPi-dependent PFK group II subfamily. Clade 'B2' sub-subfamily.</text>
</comment>